<comment type="subcellular location">
    <subcellularLocation>
        <location evidence="1">Nucleus</location>
    </subcellularLocation>
</comment>
<gene>
    <name evidence="7" type="ORF">Cboi02_000610600</name>
</gene>
<evidence type="ECO:0000256" key="3">
    <source>
        <dbReference type="ARBA" id="ARBA00022737"/>
    </source>
</evidence>
<dbReference type="Pfam" id="PF07569">
    <property type="entry name" value="Hira"/>
    <property type="match status" value="1"/>
</dbReference>
<evidence type="ECO:0000259" key="6">
    <source>
        <dbReference type="Pfam" id="PF07569"/>
    </source>
</evidence>
<keyword evidence="3" id="KW-0677">Repeat</keyword>
<reference evidence="7" key="1">
    <citation type="submission" date="2023-04" db="EMBL/GenBank/DDBJ databases">
        <title>Candida boidinii NBRC 10035.</title>
        <authorList>
            <person name="Ichikawa N."/>
            <person name="Sato H."/>
            <person name="Tonouchi N."/>
        </authorList>
    </citation>
    <scope>NUCLEOTIDE SEQUENCE</scope>
    <source>
        <strain evidence="7">NBRC 10035</strain>
    </source>
</reference>
<dbReference type="InterPro" id="IPR011494">
    <property type="entry name" value="HIRA-like_C"/>
</dbReference>
<name>A0A9W6T6U9_CANBO</name>
<dbReference type="GO" id="GO:0006351">
    <property type="term" value="P:DNA-templated transcription"/>
    <property type="evidence" value="ECO:0007669"/>
    <property type="project" value="InterPro"/>
</dbReference>
<evidence type="ECO:0000256" key="2">
    <source>
        <dbReference type="ARBA" id="ARBA00022574"/>
    </source>
</evidence>
<organism evidence="7 8">
    <name type="scientific">Candida boidinii</name>
    <name type="common">Yeast</name>
    <dbReference type="NCBI Taxonomy" id="5477"/>
    <lineage>
        <taxon>Eukaryota</taxon>
        <taxon>Fungi</taxon>
        <taxon>Dikarya</taxon>
        <taxon>Ascomycota</taxon>
        <taxon>Saccharomycotina</taxon>
        <taxon>Pichiomycetes</taxon>
        <taxon>Pichiales</taxon>
        <taxon>Pichiaceae</taxon>
        <taxon>Ogataea</taxon>
        <taxon>Ogataea/Candida clade</taxon>
    </lineage>
</organism>
<dbReference type="EMBL" id="BSXN01003502">
    <property type="protein sequence ID" value="GME79388.1"/>
    <property type="molecule type" value="Genomic_DNA"/>
</dbReference>
<keyword evidence="2" id="KW-0853">WD repeat</keyword>
<keyword evidence="4" id="KW-0156">Chromatin regulator</keyword>
<dbReference type="InterPro" id="IPR031120">
    <property type="entry name" value="HIR1-like"/>
</dbReference>
<dbReference type="Pfam" id="PF09453">
    <property type="entry name" value="HIRA_B"/>
    <property type="match status" value="1"/>
</dbReference>
<evidence type="ECO:0000313" key="8">
    <source>
        <dbReference type="Proteomes" id="UP001165120"/>
    </source>
</evidence>
<dbReference type="GO" id="GO:0006338">
    <property type="term" value="P:chromatin remodeling"/>
    <property type="evidence" value="ECO:0007669"/>
    <property type="project" value="InterPro"/>
</dbReference>
<dbReference type="GO" id="GO:0000417">
    <property type="term" value="C:HIR complex"/>
    <property type="evidence" value="ECO:0007669"/>
    <property type="project" value="TreeGrafter"/>
</dbReference>
<sequence>MPLIFFYQRRMEPLKEETLQQQQQQPQTKVNVLTLKSQKISITKSGKKRVTPVLISSGSTTTSVNATNLLKVNKPINAAIAKKREKLLNSLISKPSYRLPRSGLQTVVTTLRDELQFEKDDLAEDDNGIDTIAEHHVNNTTNSKKIVHSRSSLNLKKKKETEIPHFLSKIIISPSTIFPDMKVQSTVMVNLQLDNLENGLAMEIRLSEDDDDDELNKLTVTDPIMKKEMFKMFSNYKFTNCCSTSFKINRDKLLEIFILATEIGTIYLLTREGRLYAPTIEIGANVSYISTHENFVLAITNTGMVYCWDLLKMENVFKRGISISPILNQNLLYETNEKGNISVNVSSLHIVDCEVISKGLPLILLNNDEIYSYSIEMDTWIKVLDVFYYDNLGIEVLNGSISQQKIMSIFQRRIISKKYQQEGGNSKQVNGYEKEFENSILKSFKENSKLVDQIID</sequence>
<feature type="domain" description="Protein HIRA-like C-terminal" evidence="6">
    <location>
        <begin position="273"/>
        <end position="435"/>
    </location>
</feature>
<accession>A0A9W6T6U9</accession>
<evidence type="ECO:0000313" key="7">
    <source>
        <dbReference type="EMBL" id="GME79388.1"/>
    </source>
</evidence>
<evidence type="ECO:0000256" key="5">
    <source>
        <dbReference type="ARBA" id="ARBA00023242"/>
    </source>
</evidence>
<dbReference type="GO" id="GO:0000785">
    <property type="term" value="C:chromatin"/>
    <property type="evidence" value="ECO:0007669"/>
    <property type="project" value="TreeGrafter"/>
</dbReference>
<dbReference type="GO" id="GO:0006355">
    <property type="term" value="P:regulation of DNA-templated transcription"/>
    <property type="evidence" value="ECO:0007669"/>
    <property type="project" value="InterPro"/>
</dbReference>
<dbReference type="PANTHER" id="PTHR13831">
    <property type="entry name" value="MEMBER OF THE HIR1 FAMILY OF WD-REPEAT PROTEINS"/>
    <property type="match status" value="1"/>
</dbReference>
<dbReference type="Proteomes" id="UP001165120">
    <property type="component" value="Unassembled WGS sequence"/>
</dbReference>
<proteinExistence type="predicted"/>
<dbReference type="GO" id="GO:0031491">
    <property type="term" value="F:nucleosome binding"/>
    <property type="evidence" value="ECO:0007669"/>
    <property type="project" value="TreeGrafter"/>
</dbReference>
<dbReference type="PANTHER" id="PTHR13831:SF0">
    <property type="entry name" value="PROTEIN HIRA"/>
    <property type="match status" value="1"/>
</dbReference>
<keyword evidence="5" id="KW-0539">Nucleus</keyword>
<dbReference type="GO" id="GO:0005634">
    <property type="term" value="C:nucleus"/>
    <property type="evidence" value="ECO:0007669"/>
    <property type="project" value="UniProtKB-SubCell"/>
</dbReference>
<keyword evidence="8" id="KW-1185">Reference proteome</keyword>
<dbReference type="AlphaFoldDB" id="A0A9W6T6U9"/>
<dbReference type="InterPro" id="IPR019015">
    <property type="entry name" value="HIRA_B_motif"/>
</dbReference>
<evidence type="ECO:0000256" key="1">
    <source>
        <dbReference type="ARBA" id="ARBA00004123"/>
    </source>
</evidence>
<evidence type="ECO:0000256" key="4">
    <source>
        <dbReference type="ARBA" id="ARBA00022853"/>
    </source>
</evidence>
<comment type="caution">
    <text evidence="7">The sequence shown here is derived from an EMBL/GenBank/DDBJ whole genome shotgun (WGS) entry which is preliminary data.</text>
</comment>
<protein>
    <submittedName>
        <fullName evidence="7">Unnamed protein product</fullName>
    </submittedName>
</protein>